<evidence type="ECO:0000256" key="3">
    <source>
        <dbReference type="ARBA" id="ARBA00022603"/>
    </source>
</evidence>
<keyword evidence="4 8" id="KW-0808">Transferase</keyword>
<dbReference type="PROSITE" id="PS00840">
    <property type="entry name" value="SUMT_2"/>
    <property type="match status" value="1"/>
</dbReference>
<dbReference type="FunFam" id="3.40.1010.10:FF:000001">
    <property type="entry name" value="Siroheme synthase"/>
    <property type="match status" value="1"/>
</dbReference>
<evidence type="ECO:0000256" key="6">
    <source>
        <dbReference type="ARBA" id="ARBA00023244"/>
    </source>
</evidence>
<sequence length="286" mass="29419">MTAQNCAPSLEESPASADALHATLRARLREQGACTPAAQAQGGECVLVGAGPGDPDLLNLKAIKAIARATVLLVDDLVGDAVLEWASTAARVIHVGKRGGRQSTPQEHIEALMVQHARAGEVVVRLKGGDPLIFGRSGEELQRLRAAGVRASVVNGITSGLAAANALQAPLTHRDHAHGVLLITGQTAPGEALDWPALARTAHAARLTLVIYMGVRGAAQIQAGLLQGLPGDTPVALVQSASLPQEKTVRTTLAELTESMQRHGMGSPAIIMVGEVLQAAAGPLGV</sequence>
<dbReference type="InterPro" id="IPR014776">
    <property type="entry name" value="4pyrrole_Mease_sub2"/>
</dbReference>
<dbReference type="GO" id="GO:0019354">
    <property type="term" value="P:siroheme biosynthetic process"/>
    <property type="evidence" value="ECO:0007669"/>
    <property type="project" value="UniProtKB-UniPathway"/>
</dbReference>
<dbReference type="Gene3D" id="3.40.1010.10">
    <property type="entry name" value="Cobalt-precorrin-4 Transmethylase, Domain 1"/>
    <property type="match status" value="1"/>
</dbReference>
<evidence type="ECO:0000256" key="2">
    <source>
        <dbReference type="ARBA" id="ARBA00012162"/>
    </source>
</evidence>
<accession>A0A3M6PZ94</accession>
<comment type="similarity">
    <text evidence="1 8">Belongs to the precorrin methyltransferase family.</text>
</comment>
<gene>
    <name evidence="10" type="primary">cobA</name>
    <name evidence="10" type="ORF">EBQ26_10160</name>
</gene>
<evidence type="ECO:0000256" key="7">
    <source>
        <dbReference type="ARBA" id="ARBA00025705"/>
    </source>
</evidence>
<dbReference type="Gene3D" id="3.30.950.10">
    <property type="entry name" value="Methyltransferase, Cobalt-precorrin-4 Transmethylase, Domain 2"/>
    <property type="match status" value="1"/>
</dbReference>
<dbReference type="InterPro" id="IPR000878">
    <property type="entry name" value="4pyrrol_Mease"/>
</dbReference>
<dbReference type="AlphaFoldDB" id="A0A3M6PZ94"/>
<name>A0A3M6PZ94_9BURK</name>
<dbReference type="UniPathway" id="UPA00262">
    <property type="reaction ID" value="UER00211"/>
</dbReference>
<reference evidence="10 11" key="1">
    <citation type="submission" date="2018-10" db="EMBL/GenBank/DDBJ databases">
        <title>Comamonadaceae CDC group NO-1 genome sequencing and assembly.</title>
        <authorList>
            <person name="Bernier A.-M."/>
            <person name="Bernard K."/>
        </authorList>
    </citation>
    <scope>NUCLEOTIDE SEQUENCE [LARGE SCALE GENOMIC DNA]</scope>
    <source>
        <strain evidence="10 11">NML970147</strain>
    </source>
</reference>
<dbReference type="Pfam" id="PF00590">
    <property type="entry name" value="TP_methylase"/>
    <property type="match status" value="1"/>
</dbReference>
<dbReference type="EMBL" id="RDQM01000013">
    <property type="protein sequence ID" value="RMW96115.1"/>
    <property type="molecule type" value="Genomic_DNA"/>
</dbReference>
<dbReference type="InterPro" id="IPR035996">
    <property type="entry name" value="4pyrrol_Methylase_sf"/>
</dbReference>
<evidence type="ECO:0000256" key="4">
    <source>
        <dbReference type="ARBA" id="ARBA00022679"/>
    </source>
</evidence>
<evidence type="ECO:0000256" key="5">
    <source>
        <dbReference type="ARBA" id="ARBA00022691"/>
    </source>
</evidence>
<comment type="caution">
    <text evidence="10">The sequence shown here is derived from an EMBL/GenBank/DDBJ whole genome shotgun (WGS) entry which is preliminary data.</text>
</comment>
<evidence type="ECO:0000313" key="10">
    <source>
        <dbReference type="EMBL" id="RMW96115.1"/>
    </source>
</evidence>
<dbReference type="NCBIfam" id="NF004790">
    <property type="entry name" value="PRK06136.1"/>
    <property type="match status" value="1"/>
</dbReference>
<dbReference type="PANTHER" id="PTHR45790">
    <property type="entry name" value="SIROHEME SYNTHASE-RELATED"/>
    <property type="match status" value="1"/>
</dbReference>
<dbReference type="RefSeq" id="WP_122238911.1">
    <property type="nucleotide sequence ID" value="NZ_RDQM01000013.1"/>
</dbReference>
<dbReference type="InterPro" id="IPR050161">
    <property type="entry name" value="Siro_Cobalamin_biosynth"/>
</dbReference>
<feature type="domain" description="Tetrapyrrole methylase" evidence="9">
    <location>
        <begin position="45"/>
        <end position="256"/>
    </location>
</feature>
<evidence type="ECO:0000313" key="11">
    <source>
        <dbReference type="Proteomes" id="UP000267521"/>
    </source>
</evidence>
<dbReference type="InterPro" id="IPR014777">
    <property type="entry name" value="4pyrrole_Mease_sub1"/>
</dbReference>
<evidence type="ECO:0000256" key="8">
    <source>
        <dbReference type="RuleBase" id="RU003960"/>
    </source>
</evidence>
<evidence type="ECO:0000256" key="1">
    <source>
        <dbReference type="ARBA" id="ARBA00005879"/>
    </source>
</evidence>
<dbReference type="InterPro" id="IPR003043">
    <property type="entry name" value="Uropor_MeTrfase_CS"/>
</dbReference>
<dbReference type="SUPFAM" id="SSF53790">
    <property type="entry name" value="Tetrapyrrole methylase"/>
    <property type="match status" value="1"/>
</dbReference>
<dbReference type="InterPro" id="IPR006366">
    <property type="entry name" value="CobA/CysG_C"/>
</dbReference>
<dbReference type="NCBIfam" id="TIGR01469">
    <property type="entry name" value="cobA_cysG_Cterm"/>
    <property type="match status" value="1"/>
</dbReference>
<protein>
    <recommendedName>
        <fullName evidence="2">uroporphyrinogen-III C-methyltransferase</fullName>
        <ecNumber evidence="2">2.1.1.107</ecNumber>
    </recommendedName>
</protein>
<keyword evidence="3 8" id="KW-0489">Methyltransferase</keyword>
<proteinExistence type="inferred from homology"/>
<dbReference type="GO" id="GO:0032259">
    <property type="term" value="P:methylation"/>
    <property type="evidence" value="ECO:0007669"/>
    <property type="project" value="UniProtKB-KW"/>
</dbReference>
<dbReference type="EC" id="2.1.1.107" evidence="2"/>
<comment type="pathway">
    <text evidence="7">Porphyrin-containing compound metabolism; siroheme biosynthesis; precorrin-2 from uroporphyrinogen III: step 1/1.</text>
</comment>
<dbReference type="GO" id="GO:0004851">
    <property type="term" value="F:uroporphyrin-III C-methyltransferase activity"/>
    <property type="evidence" value="ECO:0007669"/>
    <property type="project" value="UniProtKB-EC"/>
</dbReference>
<keyword evidence="5" id="KW-0949">S-adenosyl-L-methionine</keyword>
<organism evidence="10 11">
    <name type="scientific">Allofranklinella schreckenbergeri</name>
    <dbReference type="NCBI Taxonomy" id="1076744"/>
    <lineage>
        <taxon>Bacteria</taxon>
        <taxon>Pseudomonadati</taxon>
        <taxon>Pseudomonadota</taxon>
        <taxon>Betaproteobacteria</taxon>
        <taxon>Burkholderiales</taxon>
        <taxon>Comamonadaceae</taxon>
        <taxon>Allofranklinella</taxon>
    </lineage>
</organism>
<dbReference type="PANTHER" id="PTHR45790:SF3">
    <property type="entry name" value="S-ADENOSYL-L-METHIONINE-DEPENDENT UROPORPHYRINOGEN III METHYLTRANSFERASE, CHLOROPLASTIC"/>
    <property type="match status" value="1"/>
</dbReference>
<dbReference type="CDD" id="cd11642">
    <property type="entry name" value="SUMT"/>
    <property type="match status" value="1"/>
</dbReference>
<keyword evidence="6" id="KW-0627">Porphyrin biosynthesis</keyword>
<evidence type="ECO:0000259" key="9">
    <source>
        <dbReference type="Pfam" id="PF00590"/>
    </source>
</evidence>
<dbReference type="Proteomes" id="UP000267521">
    <property type="component" value="Unassembled WGS sequence"/>
</dbReference>